<accession>A0A062VQF1</accession>
<dbReference type="STRING" id="1280954.HPO_00780"/>
<keyword evidence="1" id="KW-0732">Signal</keyword>
<feature type="signal peptide" evidence="1">
    <location>
        <begin position="1"/>
        <end position="22"/>
    </location>
</feature>
<dbReference type="eggNOG" id="ENOG502Z7PQ">
    <property type="taxonomic scope" value="Bacteria"/>
</dbReference>
<proteinExistence type="predicted"/>
<dbReference type="OrthoDB" id="277629at2"/>
<evidence type="ECO:0000256" key="1">
    <source>
        <dbReference type="SAM" id="SignalP"/>
    </source>
</evidence>
<keyword evidence="3" id="KW-1185">Reference proteome</keyword>
<feature type="chain" id="PRO_5001619316" description="Lipoprotein" evidence="1">
    <location>
        <begin position="23"/>
        <end position="388"/>
    </location>
</feature>
<gene>
    <name evidence="2" type="ORF">HPO_00780</name>
</gene>
<dbReference type="EMBL" id="ARYM01000001">
    <property type="protein sequence ID" value="KDA00519.1"/>
    <property type="molecule type" value="Genomic_DNA"/>
</dbReference>
<comment type="caution">
    <text evidence="2">The sequence shown here is derived from an EMBL/GenBank/DDBJ whole genome shotgun (WGS) entry which is preliminary data.</text>
</comment>
<evidence type="ECO:0000313" key="2">
    <source>
        <dbReference type="EMBL" id="KDA00519.1"/>
    </source>
</evidence>
<evidence type="ECO:0000313" key="3">
    <source>
        <dbReference type="Proteomes" id="UP000027100"/>
    </source>
</evidence>
<organism evidence="2 3">
    <name type="scientific">Hyphomonas polymorpha PS728</name>
    <dbReference type="NCBI Taxonomy" id="1280954"/>
    <lineage>
        <taxon>Bacteria</taxon>
        <taxon>Pseudomonadati</taxon>
        <taxon>Pseudomonadota</taxon>
        <taxon>Alphaproteobacteria</taxon>
        <taxon>Hyphomonadales</taxon>
        <taxon>Hyphomonadaceae</taxon>
        <taxon>Hyphomonas</taxon>
    </lineage>
</organism>
<dbReference type="AlphaFoldDB" id="A0A062VQF1"/>
<dbReference type="PATRIC" id="fig|1280954.3.peg.161"/>
<evidence type="ECO:0008006" key="4">
    <source>
        <dbReference type="Google" id="ProtNLM"/>
    </source>
</evidence>
<dbReference type="RefSeq" id="WP_035593286.1">
    <property type="nucleotide sequence ID" value="NZ_ARYM01000001.1"/>
</dbReference>
<reference evidence="2 3" key="1">
    <citation type="journal article" date="2014" name="Antonie Van Leeuwenhoek">
        <title>Hyphomonas beringensis sp. nov. and Hyphomonas chukchiensis sp. nov., isolated from surface seawater of the Bering Sea and Chukchi Sea.</title>
        <authorList>
            <person name="Li C."/>
            <person name="Lai Q."/>
            <person name="Li G."/>
            <person name="Dong C."/>
            <person name="Wang J."/>
            <person name="Liao Y."/>
            <person name="Shao Z."/>
        </authorList>
    </citation>
    <scope>NUCLEOTIDE SEQUENCE [LARGE SCALE GENOMIC DNA]</scope>
    <source>
        <strain evidence="2 3">PS728</strain>
    </source>
</reference>
<dbReference type="Proteomes" id="UP000027100">
    <property type="component" value="Unassembled WGS sequence"/>
</dbReference>
<name>A0A062VQF1_9PROT</name>
<protein>
    <recommendedName>
        <fullName evidence="4">Lipoprotein</fullName>
    </recommendedName>
</protein>
<sequence length="388" mass="43372">MRTGFKTAITAILLSTSAIWQGAEAQNDALGYFPDRASLHKELWESYAYVTSGEINPNVIDWTIQFASAYGREDLIQDVVARYVSQPCISEDPFDPEKIREAVKAHQVTIINETHHSPDDRQRILDMVPIFAEEGFTYYAAETFQDGVATDGNKTGLDAGFYSTEPFHGRLLRELARLGFEFVPFEARLTDRVDGDRRILREQVQAQNIIDRILKENPEAKILIHVGWAHAFEIPEDEHGMAWMAQRLKEKSGIDPLTISQTFCRAAGDKAVLIRSDSEGGEDKLYATDLAIGAAGWSFTDGRPTWHRRLGFQPVPVPAVLRDDDLPVIVEAMPEGADELTVPDDRLLIAPGESHVLMLPEGTYELFSFTQAGQMRGPVRIEVNSVAK</sequence>